<feature type="transmembrane region" description="Helical" evidence="1">
    <location>
        <begin position="69"/>
        <end position="88"/>
    </location>
</feature>
<sequence length="135" mass="15668">MFNHSDFTISEGQLLVKNDRYYLSRIKSVEVVEITLRYHLFKALAFSILASCILWLFDTSDFMLDYNINLGDVVLVVTFPIAFALSCFSSRYQLKIEFDHTDEVGVQWVTIANGRSKKEFDVFVEVKNRLIQVLV</sequence>
<evidence type="ECO:0000256" key="1">
    <source>
        <dbReference type="SAM" id="Phobius"/>
    </source>
</evidence>
<dbReference type="EMBL" id="OANU01000142">
    <property type="protein sequence ID" value="SNX50770.1"/>
    <property type="molecule type" value="Genomic_DNA"/>
</dbReference>
<protein>
    <submittedName>
        <fullName evidence="2">Uncharacterized protein</fullName>
    </submittedName>
</protein>
<keyword evidence="3" id="KW-1185">Reference proteome</keyword>
<gene>
    <name evidence="2" type="ORF">VTH8203_04444</name>
</gene>
<name>A0A240ERD4_9VIBR</name>
<dbReference type="RefSeq" id="WP_096995660.1">
    <property type="nucleotide sequence ID" value="NZ_JBHSII010000007.1"/>
</dbReference>
<keyword evidence="1" id="KW-1133">Transmembrane helix</keyword>
<evidence type="ECO:0000313" key="2">
    <source>
        <dbReference type="EMBL" id="SNX50770.1"/>
    </source>
</evidence>
<accession>A0A240ERD4</accession>
<dbReference type="OrthoDB" id="5901837at2"/>
<organism evidence="2 3">
    <name type="scientific">Vibrio thalassae</name>
    <dbReference type="NCBI Taxonomy" id="1243014"/>
    <lineage>
        <taxon>Bacteria</taxon>
        <taxon>Pseudomonadati</taxon>
        <taxon>Pseudomonadota</taxon>
        <taxon>Gammaproteobacteria</taxon>
        <taxon>Vibrionales</taxon>
        <taxon>Vibrionaceae</taxon>
        <taxon>Vibrio</taxon>
    </lineage>
</organism>
<proteinExistence type="predicted"/>
<reference evidence="3" key="1">
    <citation type="submission" date="2016-06" db="EMBL/GenBank/DDBJ databases">
        <authorList>
            <person name="Rodrigo-Torres L."/>
            <person name="Arahal R.D."/>
            <person name="Lucena T."/>
        </authorList>
    </citation>
    <scope>NUCLEOTIDE SEQUENCE [LARGE SCALE GENOMIC DNA]</scope>
    <source>
        <strain evidence="3">CECT8203</strain>
    </source>
</reference>
<dbReference type="Proteomes" id="UP000219336">
    <property type="component" value="Unassembled WGS sequence"/>
</dbReference>
<feature type="transmembrane region" description="Helical" evidence="1">
    <location>
        <begin position="40"/>
        <end position="57"/>
    </location>
</feature>
<keyword evidence="1" id="KW-0472">Membrane</keyword>
<dbReference type="AlphaFoldDB" id="A0A240ERD4"/>
<keyword evidence="1" id="KW-0812">Transmembrane</keyword>
<evidence type="ECO:0000313" key="3">
    <source>
        <dbReference type="Proteomes" id="UP000219336"/>
    </source>
</evidence>